<proteinExistence type="predicted"/>
<protein>
    <submittedName>
        <fullName evidence="1">PEP-CTERM sorting domain-containing protein</fullName>
    </submittedName>
</protein>
<organism evidence="1 2">
    <name type="scientific">Sulfuriroseicoccus oceanibius</name>
    <dbReference type="NCBI Taxonomy" id="2707525"/>
    <lineage>
        <taxon>Bacteria</taxon>
        <taxon>Pseudomonadati</taxon>
        <taxon>Verrucomicrobiota</taxon>
        <taxon>Verrucomicrobiia</taxon>
        <taxon>Verrucomicrobiales</taxon>
        <taxon>Verrucomicrobiaceae</taxon>
        <taxon>Sulfuriroseicoccus</taxon>
    </lineage>
</organism>
<name>A0A6B3L298_9BACT</name>
<keyword evidence="2" id="KW-1185">Reference proteome</keyword>
<evidence type="ECO:0000313" key="1">
    <source>
        <dbReference type="EMBL" id="QQL44138.1"/>
    </source>
</evidence>
<gene>
    <name evidence="1" type="ORF">G3M56_009545</name>
</gene>
<dbReference type="AlphaFoldDB" id="A0A6B3L298"/>
<accession>A0A6B3L298</accession>
<dbReference type="KEGG" id="soa:G3M56_009545"/>
<dbReference type="Proteomes" id="UP000475117">
    <property type="component" value="Chromosome"/>
</dbReference>
<sequence length="220" mass="23081">MKSKRLITSIVTAGALASAAQAATISYRIDTTVDLSGQGLSATEAVRVVYSFDDGLLDQSGLSSLGQYEPIKVELTAGGETVSFFDGDGRTYNRLNLQVRNDFTDESGTRDGYSLYADPQTPTPFLSDLSGGLGGDKNLLNSISFTMQSVSDLSATDSTALSTDPIAFLQSADFVSLRLSFGTGGGGVSNGPVTIASVPEPMSMSLLALAGSVLLRRRRR</sequence>
<dbReference type="RefSeq" id="WP_164362524.1">
    <property type="nucleotide sequence ID" value="NZ_CP066776.1"/>
</dbReference>
<evidence type="ECO:0000313" key="2">
    <source>
        <dbReference type="Proteomes" id="UP000475117"/>
    </source>
</evidence>
<dbReference type="InterPro" id="IPR013424">
    <property type="entry name" value="Ice-binding_C"/>
</dbReference>
<dbReference type="EMBL" id="CP066776">
    <property type="protein sequence ID" value="QQL44138.1"/>
    <property type="molecule type" value="Genomic_DNA"/>
</dbReference>
<dbReference type="NCBIfam" id="TIGR02595">
    <property type="entry name" value="PEP_CTERM"/>
    <property type="match status" value="1"/>
</dbReference>
<reference evidence="1 2" key="1">
    <citation type="submission" date="2020-12" db="EMBL/GenBank/DDBJ databases">
        <title>Sulforoseuscoccus oceanibium gen. nov., sp. nov., a representative of the phylum Verrucomicrobia with special cytoplasmic membrane, and proposal of Sulforoseuscoccusaceae fam. nov.</title>
        <authorList>
            <person name="Xi F."/>
        </authorList>
    </citation>
    <scope>NUCLEOTIDE SEQUENCE [LARGE SCALE GENOMIC DNA]</scope>
    <source>
        <strain evidence="1 2">T37</strain>
    </source>
</reference>